<dbReference type="EMBL" id="JAWJWE010000039">
    <property type="protein sequence ID" value="KAK6621028.1"/>
    <property type="molecule type" value="Genomic_DNA"/>
</dbReference>
<dbReference type="Proteomes" id="UP001372834">
    <property type="component" value="Unassembled WGS sequence"/>
</dbReference>
<gene>
    <name evidence="2" type="ORF">RUM43_011331</name>
</gene>
<feature type="compositionally biased region" description="Acidic residues" evidence="1">
    <location>
        <begin position="37"/>
        <end position="50"/>
    </location>
</feature>
<accession>A0AAN8PUG4</accession>
<organism evidence="2 3">
    <name type="scientific">Polyplax serrata</name>
    <name type="common">Common mouse louse</name>
    <dbReference type="NCBI Taxonomy" id="468196"/>
    <lineage>
        <taxon>Eukaryota</taxon>
        <taxon>Metazoa</taxon>
        <taxon>Ecdysozoa</taxon>
        <taxon>Arthropoda</taxon>
        <taxon>Hexapoda</taxon>
        <taxon>Insecta</taxon>
        <taxon>Pterygota</taxon>
        <taxon>Neoptera</taxon>
        <taxon>Paraneoptera</taxon>
        <taxon>Psocodea</taxon>
        <taxon>Troctomorpha</taxon>
        <taxon>Phthiraptera</taxon>
        <taxon>Anoplura</taxon>
        <taxon>Polyplacidae</taxon>
        <taxon>Polyplax</taxon>
    </lineage>
</organism>
<evidence type="ECO:0000256" key="1">
    <source>
        <dbReference type="SAM" id="MobiDB-lite"/>
    </source>
</evidence>
<sequence length="67" mass="7544">MTKLNETWSGRRKGGGTTKVTHPKKAQEIKGVQVEGEKEDEYDDDEDDGGEGEKMKMKMVVMINQSK</sequence>
<name>A0AAN8PUG4_POLSC</name>
<evidence type="ECO:0000313" key="3">
    <source>
        <dbReference type="Proteomes" id="UP001372834"/>
    </source>
</evidence>
<feature type="region of interest" description="Disordered" evidence="1">
    <location>
        <begin position="1"/>
        <end position="53"/>
    </location>
</feature>
<comment type="caution">
    <text evidence="2">The sequence shown here is derived from an EMBL/GenBank/DDBJ whole genome shotgun (WGS) entry which is preliminary data.</text>
</comment>
<evidence type="ECO:0000313" key="2">
    <source>
        <dbReference type="EMBL" id="KAK6621028.1"/>
    </source>
</evidence>
<proteinExistence type="predicted"/>
<reference evidence="2 3" key="1">
    <citation type="submission" date="2023-10" db="EMBL/GenBank/DDBJ databases">
        <title>Genomes of two closely related lineages of the louse Polyplax serrata with different host specificities.</title>
        <authorList>
            <person name="Martinu J."/>
            <person name="Tarabai H."/>
            <person name="Stefka J."/>
            <person name="Hypsa V."/>
        </authorList>
    </citation>
    <scope>NUCLEOTIDE SEQUENCE [LARGE SCALE GENOMIC DNA]</scope>
    <source>
        <strain evidence="2">HR10_N</strain>
    </source>
</reference>
<dbReference type="AlphaFoldDB" id="A0AAN8PUG4"/>
<protein>
    <submittedName>
        <fullName evidence="2">Uncharacterized protein</fullName>
    </submittedName>
</protein>